<evidence type="ECO:0000259" key="2">
    <source>
        <dbReference type="Pfam" id="PF20237"/>
    </source>
</evidence>
<gene>
    <name evidence="3" type="ORF">FTOL_00362</name>
</gene>
<protein>
    <recommendedName>
        <fullName evidence="2">DUF6594 domain-containing protein</fullName>
    </recommendedName>
</protein>
<reference evidence="3" key="1">
    <citation type="submission" date="2018-03" db="EMBL/GenBank/DDBJ databases">
        <authorList>
            <person name="Guldener U."/>
        </authorList>
    </citation>
    <scope>NUCLEOTIDE SEQUENCE</scope>
</reference>
<evidence type="ECO:0000313" key="3">
    <source>
        <dbReference type="EMBL" id="SPJ70634.1"/>
    </source>
</evidence>
<organism evidence="3 4">
    <name type="scientific">Fusarium torulosum</name>
    <dbReference type="NCBI Taxonomy" id="33205"/>
    <lineage>
        <taxon>Eukaryota</taxon>
        <taxon>Fungi</taxon>
        <taxon>Dikarya</taxon>
        <taxon>Ascomycota</taxon>
        <taxon>Pezizomycotina</taxon>
        <taxon>Sordariomycetes</taxon>
        <taxon>Hypocreomycetidae</taxon>
        <taxon>Hypocreales</taxon>
        <taxon>Nectriaceae</taxon>
        <taxon>Fusarium</taxon>
    </lineage>
</organism>
<evidence type="ECO:0000313" key="4">
    <source>
        <dbReference type="Proteomes" id="UP001187734"/>
    </source>
</evidence>
<dbReference type="AlphaFoldDB" id="A0AAE8SCS8"/>
<dbReference type="Proteomes" id="UP001187734">
    <property type="component" value="Unassembled WGS sequence"/>
</dbReference>
<keyword evidence="1" id="KW-0472">Membrane</keyword>
<proteinExistence type="predicted"/>
<dbReference type="Pfam" id="PF20237">
    <property type="entry name" value="DUF6594"/>
    <property type="match status" value="1"/>
</dbReference>
<keyword evidence="1" id="KW-0812">Transmembrane</keyword>
<evidence type="ECO:0000256" key="1">
    <source>
        <dbReference type="SAM" id="Phobius"/>
    </source>
</evidence>
<feature type="transmembrane region" description="Helical" evidence="1">
    <location>
        <begin position="213"/>
        <end position="234"/>
    </location>
</feature>
<dbReference type="PANTHER" id="PTHR34502:SF3">
    <property type="entry name" value="DUF6594 DOMAIN-CONTAINING PROTEIN"/>
    <property type="match status" value="1"/>
</dbReference>
<dbReference type="InterPro" id="IPR046529">
    <property type="entry name" value="DUF6594"/>
</dbReference>
<dbReference type="PANTHER" id="PTHR34502">
    <property type="entry name" value="DUF6594 DOMAIN-CONTAINING PROTEIN-RELATED"/>
    <property type="match status" value="1"/>
</dbReference>
<dbReference type="EMBL" id="ONZP01000016">
    <property type="protein sequence ID" value="SPJ70634.1"/>
    <property type="molecule type" value="Genomic_DNA"/>
</dbReference>
<comment type="caution">
    <text evidence="3">The sequence shown here is derived from an EMBL/GenBank/DDBJ whole genome shotgun (WGS) entry which is preliminary data.</text>
</comment>
<sequence length="271" mass="30678">MTSPPILPLSASSTFNHSKKIEDFRPGYPRFTSLVASHSPFFLFRRFSRLRARLLLIKQDKISVLEKRLDEVDEFEKAPIFLGKSRMDRNSDRLTILSDIETSLAEFDDLVARTDRTLSFGPAEPRDTQSLRNWLDGNRCVARDETAYLLYERDLFSLSPIVDNAATRLENWIEDRLAQLSSKFQVNTRCRDVSLDPNVHIYSGSTIKRIVKALLICLVTTLLLLPIVICNVVIGLAMRISVVMLSTVVYLLVLSGLTRVKTTELVVAGTT</sequence>
<feature type="transmembrane region" description="Helical" evidence="1">
    <location>
        <begin position="240"/>
        <end position="257"/>
    </location>
</feature>
<keyword evidence="1" id="KW-1133">Transmembrane helix</keyword>
<name>A0AAE8SCS8_9HYPO</name>
<keyword evidence="4" id="KW-1185">Reference proteome</keyword>
<accession>A0AAE8SCS8</accession>
<feature type="domain" description="DUF6594" evidence="2">
    <location>
        <begin position="28"/>
        <end position="270"/>
    </location>
</feature>